<proteinExistence type="predicted"/>
<sequence>MAYSQHWRLFRWTSGQSEYWEERIRMTDVIRRRRERTNPLRVAFNSSFLSLPYGVNAEWDPASCSHVGLRSRYGHPAYREFCRVIEQTAKKPEILDPAIQYPIPVVTRPKEYSPYVKEISTIPRSDFGRINDQTWRTPQLEDKSEFQIALKFRVAHTRQKVLIAVKTTAKDSSLIDKEERSTTGVSSGFSYDFQLVAERELSTLSQVSQYIVVSVAAASIAITITAWSAGVDLVFEG</sequence>
<evidence type="ECO:0000313" key="2">
    <source>
        <dbReference type="Proteomes" id="UP001175228"/>
    </source>
</evidence>
<dbReference type="Proteomes" id="UP001175228">
    <property type="component" value="Unassembled WGS sequence"/>
</dbReference>
<reference evidence="1" key="1">
    <citation type="submission" date="2023-06" db="EMBL/GenBank/DDBJ databases">
        <authorList>
            <consortium name="Lawrence Berkeley National Laboratory"/>
            <person name="Ahrendt S."/>
            <person name="Sahu N."/>
            <person name="Indic B."/>
            <person name="Wong-Bajracharya J."/>
            <person name="Merenyi Z."/>
            <person name="Ke H.-M."/>
            <person name="Monk M."/>
            <person name="Kocsube S."/>
            <person name="Drula E."/>
            <person name="Lipzen A."/>
            <person name="Balint B."/>
            <person name="Henrissat B."/>
            <person name="Andreopoulos B."/>
            <person name="Martin F.M."/>
            <person name="Harder C.B."/>
            <person name="Rigling D."/>
            <person name="Ford K.L."/>
            <person name="Foster G.D."/>
            <person name="Pangilinan J."/>
            <person name="Papanicolaou A."/>
            <person name="Barry K."/>
            <person name="LaButti K."/>
            <person name="Viragh M."/>
            <person name="Koriabine M."/>
            <person name="Yan M."/>
            <person name="Riley R."/>
            <person name="Champramary S."/>
            <person name="Plett K.L."/>
            <person name="Tsai I.J."/>
            <person name="Slot J."/>
            <person name="Sipos G."/>
            <person name="Plett J."/>
            <person name="Nagy L.G."/>
            <person name="Grigoriev I.V."/>
        </authorList>
    </citation>
    <scope>NUCLEOTIDE SEQUENCE</scope>
    <source>
        <strain evidence="1">HWK02</strain>
    </source>
</reference>
<keyword evidence="2" id="KW-1185">Reference proteome</keyword>
<organism evidence="1 2">
    <name type="scientific">Armillaria luteobubalina</name>
    <dbReference type="NCBI Taxonomy" id="153913"/>
    <lineage>
        <taxon>Eukaryota</taxon>
        <taxon>Fungi</taxon>
        <taxon>Dikarya</taxon>
        <taxon>Basidiomycota</taxon>
        <taxon>Agaricomycotina</taxon>
        <taxon>Agaricomycetes</taxon>
        <taxon>Agaricomycetidae</taxon>
        <taxon>Agaricales</taxon>
        <taxon>Marasmiineae</taxon>
        <taxon>Physalacriaceae</taxon>
        <taxon>Armillaria</taxon>
    </lineage>
</organism>
<gene>
    <name evidence="1" type="ORF">EDD18DRAFT_1105915</name>
</gene>
<evidence type="ECO:0000313" key="1">
    <source>
        <dbReference type="EMBL" id="KAK0496014.1"/>
    </source>
</evidence>
<protein>
    <submittedName>
        <fullName evidence="1">Uncharacterized protein</fullName>
    </submittedName>
</protein>
<name>A0AA39Q550_9AGAR</name>
<comment type="caution">
    <text evidence="1">The sequence shown here is derived from an EMBL/GenBank/DDBJ whole genome shotgun (WGS) entry which is preliminary data.</text>
</comment>
<dbReference type="AlphaFoldDB" id="A0AA39Q550"/>
<accession>A0AA39Q550</accession>
<dbReference type="EMBL" id="JAUEPU010000016">
    <property type="protein sequence ID" value="KAK0496014.1"/>
    <property type="molecule type" value="Genomic_DNA"/>
</dbReference>